<dbReference type="PANTHER" id="PTHR46268:SF6">
    <property type="entry name" value="UNIVERSAL STRESS PROTEIN UP12"/>
    <property type="match status" value="1"/>
</dbReference>
<organism evidence="3 4">
    <name type="scientific">Urbifossiella limnaea</name>
    <dbReference type="NCBI Taxonomy" id="2528023"/>
    <lineage>
        <taxon>Bacteria</taxon>
        <taxon>Pseudomonadati</taxon>
        <taxon>Planctomycetota</taxon>
        <taxon>Planctomycetia</taxon>
        <taxon>Gemmatales</taxon>
        <taxon>Gemmataceae</taxon>
        <taxon>Urbifossiella</taxon>
    </lineage>
</organism>
<feature type="domain" description="UspA" evidence="2">
    <location>
        <begin position="5"/>
        <end position="139"/>
    </location>
</feature>
<name>A0A517XMK0_9BACT</name>
<evidence type="ECO:0000313" key="4">
    <source>
        <dbReference type="Proteomes" id="UP000319576"/>
    </source>
</evidence>
<dbReference type="Pfam" id="PF00582">
    <property type="entry name" value="Usp"/>
    <property type="match status" value="1"/>
</dbReference>
<dbReference type="Proteomes" id="UP000319576">
    <property type="component" value="Chromosome"/>
</dbReference>
<dbReference type="Gene3D" id="3.40.50.12370">
    <property type="match status" value="1"/>
</dbReference>
<evidence type="ECO:0000259" key="2">
    <source>
        <dbReference type="Pfam" id="PF00582"/>
    </source>
</evidence>
<dbReference type="CDD" id="cd00293">
    <property type="entry name" value="USP-like"/>
    <property type="match status" value="1"/>
</dbReference>
<dbReference type="AlphaFoldDB" id="A0A517XMK0"/>
<dbReference type="KEGG" id="uli:ETAA1_06090"/>
<gene>
    <name evidence="3" type="ORF">ETAA1_06090</name>
</gene>
<reference evidence="3 4" key="1">
    <citation type="submission" date="2019-02" db="EMBL/GenBank/DDBJ databases">
        <title>Deep-cultivation of Planctomycetes and their phenomic and genomic characterization uncovers novel biology.</title>
        <authorList>
            <person name="Wiegand S."/>
            <person name="Jogler M."/>
            <person name="Boedeker C."/>
            <person name="Pinto D."/>
            <person name="Vollmers J."/>
            <person name="Rivas-Marin E."/>
            <person name="Kohn T."/>
            <person name="Peeters S.H."/>
            <person name="Heuer A."/>
            <person name="Rast P."/>
            <person name="Oberbeckmann S."/>
            <person name="Bunk B."/>
            <person name="Jeske O."/>
            <person name="Meyerdierks A."/>
            <person name="Storesund J.E."/>
            <person name="Kallscheuer N."/>
            <person name="Luecker S."/>
            <person name="Lage O.M."/>
            <person name="Pohl T."/>
            <person name="Merkel B.J."/>
            <person name="Hornburger P."/>
            <person name="Mueller R.-W."/>
            <person name="Bruemmer F."/>
            <person name="Labrenz M."/>
            <person name="Spormann A.M."/>
            <person name="Op den Camp H."/>
            <person name="Overmann J."/>
            <person name="Amann R."/>
            <person name="Jetten M.S.M."/>
            <person name="Mascher T."/>
            <person name="Medema M.H."/>
            <person name="Devos D.P."/>
            <person name="Kaster A.-K."/>
            <person name="Ovreas L."/>
            <person name="Rohde M."/>
            <person name="Galperin M.Y."/>
            <person name="Jogler C."/>
        </authorList>
    </citation>
    <scope>NUCLEOTIDE SEQUENCE [LARGE SCALE GENOMIC DNA]</scope>
    <source>
        <strain evidence="3 4">ETA_A1</strain>
    </source>
</reference>
<sequence>MFALRNILHPTDFSEASQSAFEVASALAHDYDAELLVCYVEPWPAAAVIEGVALDLPQGSFDAELARLECVGADDPTLRITRRALRGEPSAEIIKAAGESAVDLIVMGTHGRGGLARLALGSVAETVLRQAPCPVLTVRAAGHPAPAKPASATCSR</sequence>
<dbReference type="EMBL" id="CP036273">
    <property type="protein sequence ID" value="QDU18716.1"/>
    <property type="molecule type" value="Genomic_DNA"/>
</dbReference>
<dbReference type="RefSeq" id="WP_145234185.1">
    <property type="nucleotide sequence ID" value="NZ_CP036273.1"/>
</dbReference>
<evidence type="ECO:0000256" key="1">
    <source>
        <dbReference type="ARBA" id="ARBA00008791"/>
    </source>
</evidence>
<dbReference type="InterPro" id="IPR006015">
    <property type="entry name" value="Universal_stress_UspA"/>
</dbReference>
<dbReference type="OrthoDB" id="9794782at2"/>
<accession>A0A517XMK0</accession>
<evidence type="ECO:0000313" key="3">
    <source>
        <dbReference type="EMBL" id="QDU18716.1"/>
    </source>
</evidence>
<dbReference type="PANTHER" id="PTHR46268">
    <property type="entry name" value="STRESS RESPONSE PROTEIN NHAX"/>
    <property type="match status" value="1"/>
</dbReference>
<dbReference type="InterPro" id="IPR006016">
    <property type="entry name" value="UspA"/>
</dbReference>
<proteinExistence type="inferred from homology"/>
<dbReference type="PRINTS" id="PR01438">
    <property type="entry name" value="UNVRSLSTRESS"/>
</dbReference>
<keyword evidence="4" id="KW-1185">Reference proteome</keyword>
<dbReference type="SUPFAM" id="SSF52402">
    <property type="entry name" value="Adenine nucleotide alpha hydrolases-like"/>
    <property type="match status" value="1"/>
</dbReference>
<comment type="similarity">
    <text evidence="1">Belongs to the universal stress protein A family.</text>
</comment>
<protein>
    <submittedName>
        <fullName evidence="3">Universal stress protein</fullName>
    </submittedName>
</protein>